<dbReference type="AlphaFoldDB" id="A0ABD2I0A1"/>
<dbReference type="EMBL" id="JBICBT010001330">
    <property type="protein sequence ID" value="KAL3072328.1"/>
    <property type="molecule type" value="Genomic_DNA"/>
</dbReference>
<dbReference type="InterPro" id="IPR001406">
    <property type="entry name" value="PsdUridine_synth_TruA"/>
</dbReference>
<feature type="region of interest" description="Disordered" evidence="20">
    <location>
        <begin position="403"/>
        <end position="492"/>
    </location>
</feature>
<evidence type="ECO:0000256" key="3">
    <source>
        <dbReference type="ARBA" id="ARBA00009375"/>
    </source>
</evidence>
<evidence type="ECO:0000259" key="21">
    <source>
        <dbReference type="Pfam" id="PF01416"/>
    </source>
</evidence>
<name>A0ABD2I0A1_9BILA</name>
<dbReference type="InterPro" id="IPR020097">
    <property type="entry name" value="PsdUridine_synth_TruA_a/b_dom"/>
</dbReference>
<gene>
    <name evidence="22" type="ORF">niasHT_034528</name>
</gene>
<dbReference type="InterPro" id="IPR041708">
    <property type="entry name" value="PUS1/PUS2-like"/>
</dbReference>
<dbReference type="GO" id="GO:0031119">
    <property type="term" value="P:tRNA pseudouridine synthesis"/>
    <property type="evidence" value="ECO:0007669"/>
    <property type="project" value="UniProtKB-ARBA"/>
</dbReference>
<feature type="compositionally biased region" description="Acidic residues" evidence="20">
    <location>
        <begin position="470"/>
        <end position="480"/>
    </location>
</feature>
<comment type="subunit">
    <text evidence="11">Monomer. Forms a complex with RARG and the SRA1 RNA in the nucleus.</text>
</comment>
<comment type="catalytic activity">
    <reaction evidence="8">
        <text>a uridine in tRNA = a pseudouridine in tRNA</text>
        <dbReference type="Rhea" id="RHEA:54572"/>
        <dbReference type="Rhea" id="RHEA-COMP:13339"/>
        <dbReference type="Rhea" id="RHEA-COMP:13934"/>
        <dbReference type="ChEBI" id="CHEBI:65314"/>
        <dbReference type="ChEBI" id="CHEBI:65315"/>
    </reaction>
</comment>
<feature type="binding site" evidence="19">
    <location>
        <position position="167"/>
    </location>
    <ligand>
        <name>substrate</name>
    </ligand>
</feature>
<evidence type="ECO:0000256" key="5">
    <source>
        <dbReference type="ARBA" id="ARBA00022694"/>
    </source>
</evidence>
<evidence type="ECO:0000256" key="8">
    <source>
        <dbReference type="ARBA" id="ARBA00036943"/>
    </source>
</evidence>
<evidence type="ECO:0000256" key="9">
    <source>
        <dbReference type="ARBA" id="ARBA00052184"/>
    </source>
</evidence>
<keyword evidence="4" id="KW-0507">mRNA processing</keyword>
<dbReference type="CDD" id="cd02568">
    <property type="entry name" value="PseudoU_synth_PUS1_PUS2"/>
    <property type="match status" value="1"/>
</dbReference>
<comment type="subcellular location">
    <subcellularLocation>
        <location evidence="2">Nucleus</location>
    </subcellularLocation>
</comment>
<dbReference type="GO" id="GO:0160147">
    <property type="term" value="F:tRNA pseudouridine(38-40) synthase activity"/>
    <property type="evidence" value="ECO:0007669"/>
    <property type="project" value="UniProtKB-EC"/>
</dbReference>
<organism evidence="22 23">
    <name type="scientific">Heterodera trifolii</name>
    <dbReference type="NCBI Taxonomy" id="157864"/>
    <lineage>
        <taxon>Eukaryota</taxon>
        <taxon>Metazoa</taxon>
        <taxon>Ecdysozoa</taxon>
        <taxon>Nematoda</taxon>
        <taxon>Chromadorea</taxon>
        <taxon>Rhabditida</taxon>
        <taxon>Tylenchina</taxon>
        <taxon>Tylenchomorpha</taxon>
        <taxon>Tylenchoidea</taxon>
        <taxon>Heteroderidae</taxon>
        <taxon>Heteroderinae</taxon>
        <taxon>Heterodera</taxon>
    </lineage>
</organism>
<dbReference type="GO" id="GO:0005634">
    <property type="term" value="C:nucleus"/>
    <property type="evidence" value="ECO:0007669"/>
    <property type="project" value="UniProtKB-SubCell"/>
</dbReference>
<evidence type="ECO:0000256" key="19">
    <source>
        <dbReference type="PIRSR" id="PIRSR641708-2"/>
    </source>
</evidence>
<dbReference type="PANTHER" id="PTHR11142:SF4">
    <property type="entry name" value="PSEUDOURIDYLATE SYNTHASE 1 HOMOLOG"/>
    <property type="match status" value="1"/>
</dbReference>
<comment type="catalytic activity">
    <reaction evidence="1">
        <text>a uridine in mRNA = a pseudouridine in mRNA</text>
        <dbReference type="Rhea" id="RHEA:56644"/>
        <dbReference type="Rhea" id="RHEA-COMP:14658"/>
        <dbReference type="Rhea" id="RHEA-COMP:14659"/>
        <dbReference type="ChEBI" id="CHEBI:65314"/>
        <dbReference type="ChEBI" id="CHEBI:65315"/>
    </reaction>
</comment>
<dbReference type="Pfam" id="PF01416">
    <property type="entry name" value="PseudoU_synth_1"/>
    <property type="match status" value="1"/>
</dbReference>
<keyword evidence="6" id="KW-0413">Isomerase</keyword>
<feature type="compositionally biased region" description="Acidic residues" evidence="20">
    <location>
        <begin position="421"/>
        <end position="444"/>
    </location>
</feature>
<evidence type="ECO:0000256" key="20">
    <source>
        <dbReference type="SAM" id="MobiDB-lite"/>
    </source>
</evidence>
<dbReference type="PANTHER" id="PTHR11142">
    <property type="entry name" value="PSEUDOURIDYLATE SYNTHASE"/>
    <property type="match status" value="1"/>
</dbReference>
<evidence type="ECO:0000313" key="22">
    <source>
        <dbReference type="EMBL" id="KAL3072328.1"/>
    </source>
</evidence>
<keyword evidence="7" id="KW-0539">Nucleus</keyword>
<dbReference type="Proteomes" id="UP001620626">
    <property type="component" value="Unassembled WGS sequence"/>
</dbReference>
<evidence type="ECO:0000256" key="10">
    <source>
        <dbReference type="ARBA" id="ARBA00053709"/>
    </source>
</evidence>
<accession>A0ABD2I0A1</accession>
<evidence type="ECO:0000313" key="23">
    <source>
        <dbReference type="Proteomes" id="UP001620626"/>
    </source>
</evidence>
<evidence type="ECO:0000256" key="6">
    <source>
        <dbReference type="ARBA" id="ARBA00023235"/>
    </source>
</evidence>
<dbReference type="InterPro" id="IPR020094">
    <property type="entry name" value="TruA/RsuA/RluB/E/F_N"/>
</dbReference>
<protein>
    <recommendedName>
        <fullName evidence="13">Pseudouridylate synthase 1 homolog</fullName>
        <ecNumber evidence="12">5.4.99.12</ecNumber>
    </recommendedName>
    <alternativeName>
        <fullName evidence="14">tRNA pseudouridine synthase 1</fullName>
    </alternativeName>
    <alternativeName>
        <fullName evidence="17">tRNA pseudouridine(38-40) synthase</fullName>
    </alternativeName>
    <alternativeName>
        <fullName evidence="15">tRNA pseudouridylate synthase I</fullName>
    </alternativeName>
    <alternativeName>
        <fullName evidence="16">tRNA-uridine isomerase I</fullName>
    </alternativeName>
</protein>
<dbReference type="Gene3D" id="3.30.70.660">
    <property type="entry name" value="Pseudouridine synthase I, catalytic domain, C-terminal subdomain"/>
    <property type="match status" value="1"/>
</dbReference>
<feature type="active site" description="Nucleophile" evidence="18">
    <location>
        <position position="108"/>
    </location>
</feature>
<evidence type="ECO:0000256" key="4">
    <source>
        <dbReference type="ARBA" id="ARBA00022664"/>
    </source>
</evidence>
<reference evidence="22 23" key="1">
    <citation type="submission" date="2024-10" db="EMBL/GenBank/DDBJ databases">
        <authorList>
            <person name="Kim D."/>
        </authorList>
    </citation>
    <scope>NUCLEOTIDE SEQUENCE [LARGE SCALE GENOMIC DNA]</scope>
    <source>
        <strain evidence="22">BH-2024</strain>
    </source>
</reference>
<dbReference type="InterPro" id="IPR020103">
    <property type="entry name" value="PsdUridine_synth_cat_dom_sf"/>
</dbReference>
<evidence type="ECO:0000256" key="15">
    <source>
        <dbReference type="ARBA" id="ARBA00079087"/>
    </source>
</evidence>
<dbReference type="SUPFAM" id="SSF55120">
    <property type="entry name" value="Pseudouridine synthase"/>
    <property type="match status" value="1"/>
</dbReference>
<evidence type="ECO:0000256" key="17">
    <source>
        <dbReference type="ARBA" id="ARBA00081344"/>
    </source>
</evidence>
<comment type="similarity">
    <text evidence="3">Belongs to the tRNA pseudouridine synthase TruA family.</text>
</comment>
<evidence type="ECO:0000256" key="14">
    <source>
        <dbReference type="ARBA" id="ARBA00075153"/>
    </source>
</evidence>
<comment type="function">
    <text evidence="10">Pseudouridylate synthase that catalyzes pseudouridylation of tRNAs and mRNAs. Acts on positions 27/28 in the anticodon stem and also positions 34 and 36 in the anticodon of an intron containing tRNA. Also catalyzes pseudouridylation of mRNAs: mediates pseudouridylation of mRNAs with the consensus sequence 5'-UGUAG-3'. Acts as a regulator of pre-mRNA splicing by mediating pseudouridylation of pre-mRNAs at locations associated with alternatively spliced regions. Pseudouridylation of pre-mRNAs near splice sites directly regulates mRNA splicing and mRNA 3'-end processing. Involved in regulation of nuclear receptor activity through pseudouridylation of SRA1 mRNA.</text>
</comment>
<evidence type="ECO:0000256" key="1">
    <source>
        <dbReference type="ARBA" id="ARBA00001166"/>
    </source>
</evidence>
<evidence type="ECO:0000256" key="13">
    <source>
        <dbReference type="ARBA" id="ARBA00068582"/>
    </source>
</evidence>
<evidence type="ECO:0000256" key="11">
    <source>
        <dbReference type="ARBA" id="ARBA00064589"/>
    </source>
</evidence>
<dbReference type="Gene3D" id="3.30.70.580">
    <property type="entry name" value="Pseudouridine synthase I, catalytic domain, N-terminal subdomain"/>
    <property type="match status" value="1"/>
</dbReference>
<keyword evidence="23" id="KW-1185">Reference proteome</keyword>
<keyword evidence="5" id="KW-0819">tRNA processing</keyword>
<evidence type="ECO:0000256" key="18">
    <source>
        <dbReference type="PIRSR" id="PIRSR641708-1"/>
    </source>
</evidence>
<evidence type="ECO:0000256" key="2">
    <source>
        <dbReference type="ARBA" id="ARBA00004123"/>
    </source>
</evidence>
<feature type="domain" description="Pseudouridine synthase I TruA alpha/beta" evidence="21">
    <location>
        <begin position="204"/>
        <end position="312"/>
    </location>
</feature>
<dbReference type="FunFam" id="3.30.70.660:FF:000002">
    <property type="entry name" value="tRNA pseudouridine synthase"/>
    <property type="match status" value="1"/>
</dbReference>
<proteinExistence type="inferred from homology"/>
<evidence type="ECO:0000256" key="16">
    <source>
        <dbReference type="ARBA" id="ARBA00080849"/>
    </source>
</evidence>
<dbReference type="InterPro" id="IPR020095">
    <property type="entry name" value="PsdUridine_synth_TruA_C"/>
</dbReference>
<evidence type="ECO:0000256" key="7">
    <source>
        <dbReference type="ARBA" id="ARBA00023242"/>
    </source>
</evidence>
<comment type="catalytic activity">
    <reaction evidence="9">
        <text>uridine(38/39/40) in tRNA = pseudouridine(38/39/40) in tRNA</text>
        <dbReference type="Rhea" id="RHEA:22376"/>
        <dbReference type="Rhea" id="RHEA-COMP:10085"/>
        <dbReference type="Rhea" id="RHEA-COMP:10087"/>
        <dbReference type="ChEBI" id="CHEBI:65314"/>
        <dbReference type="ChEBI" id="CHEBI:65315"/>
        <dbReference type="EC" id="5.4.99.12"/>
    </reaction>
</comment>
<dbReference type="GO" id="GO:0006397">
    <property type="term" value="P:mRNA processing"/>
    <property type="evidence" value="ECO:0007669"/>
    <property type="project" value="UniProtKB-KW"/>
</dbReference>
<dbReference type="EC" id="5.4.99.12" evidence="12"/>
<evidence type="ECO:0000256" key="12">
    <source>
        <dbReference type="ARBA" id="ARBA00066509"/>
    </source>
</evidence>
<comment type="caution">
    <text evidence="22">The sequence shown here is derived from an EMBL/GenBank/DDBJ whole genome shotgun (WGS) entry which is preliminary data.</text>
</comment>
<dbReference type="FunFam" id="3.30.70.580:FF:000002">
    <property type="entry name" value="tRNA pseudouridine synthase"/>
    <property type="match status" value="1"/>
</dbReference>
<sequence>MLRRLLTNFMQMMAKETRKRTAAEDGLADATDASVAVKRERRPKTVKYAMLLSYQGHEYFGMQLQHDNANFPTIESHLLDAMHKRNFITDKNRKDPFTFYFQRCARTDRSVSAVRQIVSMSLPLNDVFVRDGPALLNALLPDDIRVFGVRRTTPSFHSQKTCDGRTYSYTLPTFSFAACDEVTSADYRITTERIAQIDDLLSIFSGTHNYYNYTARLEHEDQRCKRVVYTFKCDKPFIFMDPFHNHEMEFITLYVHGQSFIMHQIRKMIGVVICVLRGFMYKSDITRSFHQNRLDIPRAPGLGLLLEKVHFNRYEKKFGRSHGSLNDWGEEIEAAVLEARDRLIVQRILREECETQSMMQWLSTLPKHQYIADPEDEHGTTVSGIFTAAYNAANAIGSTNAIVGDDEEEGEGGGPTTAPIADDDGNNNDELEEDGDGDDVDGLDDGATTTTIGERTIVDEATAELQQEQQQEEQEEEQAEKEEKKIAAGAAN</sequence>